<name>A0ABC8RKU7_9AQUA</name>
<comment type="caution">
    <text evidence="2">The sequence shown here is derived from an EMBL/GenBank/DDBJ whole genome shotgun (WGS) entry which is preliminary data.</text>
</comment>
<dbReference type="EMBL" id="CAUOFW020001502">
    <property type="protein sequence ID" value="CAK9145579.1"/>
    <property type="molecule type" value="Genomic_DNA"/>
</dbReference>
<gene>
    <name evidence="2" type="ORF">ILEXP_LOCUS13399</name>
</gene>
<reference evidence="2 3" key="1">
    <citation type="submission" date="2024-02" db="EMBL/GenBank/DDBJ databases">
        <authorList>
            <person name="Vignale AGUSTIN F."/>
            <person name="Sosa J E."/>
            <person name="Modenutti C."/>
        </authorList>
    </citation>
    <scope>NUCLEOTIDE SEQUENCE [LARGE SCALE GENOMIC DNA]</scope>
</reference>
<feature type="transmembrane region" description="Helical" evidence="1">
    <location>
        <begin position="37"/>
        <end position="55"/>
    </location>
</feature>
<keyword evidence="3" id="KW-1185">Reference proteome</keyword>
<feature type="transmembrane region" description="Helical" evidence="1">
    <location>
        <begin position="12"/>
        <end position="31"/>
    </location>
</feature>
<organism evidence="2 3">
    <name type="scientific">Ilex paraguariensis</name>
    <name type="common">yerba mate</name>
    <dbReference type="NCBI Taxonomy" id="185542"/>
    <lineage>
        <taxon>Eukaryota</taxon>
        <taxon>Viridiplantae</taxon>
        <taxon>Streptophyta</taxon>
        <taxon>Embryophyta</taxon>
        <taxon>Tracheophyta</taxon>
        <taxon>Spermatophyta</taxon>
        <taxon>Magnoliopsida</taxon>
        <taxon>eudicotyledons</taxon>
        <taxon>Gunneridae</taxon>
        <taxon>Pentapetalae</taxon>
        <taxon>asterids</taxon>
        <taxon>campanulids</taxon>
        <taxon>Aquifoliales</taxon>
        <taxon>Aquifoliaceae</taxon>
        <taxon>Ilex</taxon>
    </lineage>
</organism>
<sequence length="81" mass="8987">MPARKDNVAHACTNGFASVVTITGLVELWLFADDTIVSVHGFYVALLVVNLFVSYTRNGCPEYHPYQDARMMGEIYLSSIS</sequence>
<evidence type="ECO:0000313" key="2">
    <source>
        <dbReference type="EMBL" id="CAK9145579.1"/>
    </source>
</evidence>
<protein>
    <submittedName>
        <fullName evidence="2">Uncharacterized protein</fullName>
    </submittedName>
</protein>
<accession>A0ABC8RKU7</accession>
<dbReference type="AlphaFoldDB" id="A0ABC8RKU7"/>
<evidence type="ECO:0000256" key="1">
    <source>
        <dbReference type="SAM" id="Phobius"/>
    </source>
</evidence>
<evidence type="ECO:0000313" key="3">
    <source>
        <dbReference type="Proteomes" id="UP001642360"/>
    </source>
</evidence>
<keyword evidence="1" id="KW-0812">Transmembrane</keyword>
<keyword evidence="1" id="KW-0472">Membrane</keyword>
<dbReference type="Proteomes" id="UP001642360">
    <property type="component" value="Unassembled WGS sequence"/>
</dbReference>
<keyword evidence="1" id="KW-1133">Transmembrane helix</keyword>
<proteinExistence type="predicted"/>